<dbReference type="InterPro" id="IPR044515">
    <property type="entry name" value="ABTB1"/>
</dbReference>
<keyword evidence="1" id="KW-0677">Repeat</keyword>
<dbReference type="PROSITE" id="PS50097">
    <property type="entry name" value="BTB"/>
    <property type="match status" value="1"/>
</dbReference>
<feature type="domain" description="BTB" evidence="4">
    <location>
        <begin position="71"/>
        <end position="138"/>
    </location>
</feature>
<dbReference type="EMBL" id="VCGU01000458">
    <property type="protein sequence ID" value="TRY62981.1"/>
    <property type="molecule type" value="Genomic_DNA"/>
</dbReference>
<dbReference type="SUPFAM" id="SSF54695">
    <property type="entry name" value="POZ domain"/>
    <property type="match status" value="1"/>
</dbReference>
<sequence length="845" mass="89702">SRQSRQTKVNFGVCYCVLSRLESRGRIAAWTCLDLSGPLRMPMERLIIQNEAHKAELGQSLVQSRASGLHSDVILHCGSGRTHTCHRLVLASMSDWLRDLLALTDPESEVHISLPEMEPAVLEIVAQFTYEGTVKIPKTLVEKVCEAAHRLKIKFLKDSFVKINQKDFQAIKDGRKTLKPLSSPPLNTSPAASPVKLAKPVTKMVKSPPKGLNLPTKGTDKNNSAGSDTDSAESDEENNSNPTKPPGIESTNELGTSPKAAKIANNNRRRIKTQAGKDVKSPTGKPPTAAQPPPNIMFTLTKQLEDDKTNAISEAGHLLVHFQKDSNAENKNPVKLNPASPNLQKRVILTTTAGPTLPNLPPGVTLPTRPAISLPTAPVPLANVKKVVIPPMVRGKLGSTAAKFVVTTSTPQSPPSITRGVSSMVTLGGSGGGKMPIQVQTVRQPDGREIRVICKTPGTTFLKTTMANTSSSVRTVPGSGPALSKDVLARAMQAITSTASAMPGMKGLSPNAPVIRMVSPSKAMGPKPTQIALQPKPSSTSAKVVANKTVTKTVLPTRNPTLGAPAPISTQSKADRLSVSAPKPGIPATVPDDFLEDPNEEKSSSDSKGSIKTGSDKKGANKNNKRGATNTHLKSKTTSNTEAVKSKTLSANKSKTSQKPVPEIDPNVRSSGRARKINPKYKNDDDDDEEESESNSSILTPPRPSNPKSIPGAVKKANVSSAVSAPNVKKRKLETTEEEADESKGEAEDPENGPSPPKQARSRRSGAPPPESPAPAIKKESGSPKSTATTTKSASTNASGRNKRSATATPTPKPTSAPATRRVPSRSAKSDSTLPEKRVRKQRIL</sequence>
<dbReference type="CDD" id="cd18186">
    <property type="entry name" value="BTB_POZ_ZBTB_KLHL-like"/>
    <property type="match status" value="1"/>
</dbReference>
<protein>
    <recommendedName>
        <fullName evidence="4">BTB domain-containing protein</fullName>
    </recommendedName>
</protein>
<name>A0A553NC15_TIGCA</name>
<reference evidence="5 6" key="1">
    <citation type="journal article" date="2018" name="Nat. Ecol. Evol.">
        <title>Genomic signatures of mitonuclear coevolution across populations of Tigriopus californicus.</title>
        <authorList>
            <person name="Barreto F.S."/>
            <person name="Watson E.T."/>
            <person name="Lima T.G."/>
            <person name="Willett C.S."/>
            <person name="Edmands S."/>
            <person name="Li W."/>
            <person name="Burton R.S."/>
        </authorList>
    </citation>
    <scope>NUCLEOTIDE SEQUENCE [LARGE SCALE GENOMIC DNA]</scope>
    <source>
        <strain evidence="5 6">San Diego</strain>
    </source>
</reference>
<keyword evidence="2" id="KW-0040">ANK repeat</keyword>
<accession>A0A553NC15</accession>
<evidence type="ECO:0000256" key="2">
    <source>
        <dbReference type="ARBA" id="ARBA00023043"/>
    </source>
</evidence>
<evidence type="ECO:0000313" key="5">
    <source>
        <dbReference type="EMBL" id="TRY62981.1"/>
    </source>
</evidence>
<proteinExistence type="predicted"/>
<feature type="non-terminal residue" evidence="5">
    <location>
        <position position="1"/>
    </location>
</feature>
<feature type="region of interest" description="Disordered" evidence="3">
    <location>
        <begin position="175"/>
        <end position="294"/>
    </location>
</feature>
<dbReference type="Proteomes" id="UP000318571">
    <property type="component" value="Chromosome 10"/>
</dbReference>
<feature type="region of interest" description="Disordered" evidence="3">
    <location>
        <begin position="520"/>
        <end position="845"/>
    </location>
</feature>
<evidence type="ECO:0000256" key="3">
    <source>
        <dbReference type="SAM" id="MobiDB-lite"/>
    </source>
</evidence>
<dbReference type="InterPro" id="IPR011333">
    <property type="entry name" value="SKP1/BTB/POZ_sf"/>
</dbReference>
<dbReference type="PANTHER" id="PTHR46231:SF1">
    <property type="entry name" value="ANKYRIN REPEAT AND BTB_POZ DOMAIN-CONTAINING PROTEIN 1"/>
    <property type="match status" value="1"/>
</dbReference>
<keyword evidence="6" id="KW-1185">Reference proteome</keyword>
<evidence type="ECO:0000313" key="6">
    <source>
        <dbReference type="Proteomes" id="UP000318571"/>
    </source>
</evidence>
<comment type="caution">
    <text evidence="5">The sequence shown here is derived from an EMBL/GenBank/DDBJ whole genome shotgun (WGS) entry which is preliminary data.</text>
</comment>
<feature type="compositionally biased region" description="Polar residues" evidence="3">
    <location>
        <begin position="636"/>
        <end position="659"/>
    </location>
</feature>
<dbReference type="InterPro" id="IPR000210">
    <property type="entry name" value="BTB/POZ_dom"/>
</dbReference>
<evidence type="ECO:0000259" key="4">
    <source>
        <dbReference type="PROSITE" id="PS50097"/>
    </source>
</evidence>
<feature type="compositionally biased region" description="Low complexity" evidence="3">
    <location>
        <begin position="540"/>
        <end position="554"/>
    </location>
</feature>
<gene>
    <name evidence="5" type="ORF">TCAL_11038</name>
</gene>
<organism evidence="5 6">
    <name type="scientific">Tigriopus californicus</name>
    <name type="common">Marine copepod</name>
    <dbReference type="NCBI Taxonomy" id="6832"/>
    <lineage>
        <taxon>Eukaryota</taxon>
        <taxon>Metazoa</taxon>
        <taxon>Ecdysozoa</taxon>
        <taxon>Arthropoda</taxon>
        <taxon>Crustacea</taxon>
        <taxon>Multicrustacea</taxon>
        <taxon>Hexanauplia</taxon>
        <taxon>Copepoda</taxon>
        <taxon>Harpacticoida</taxon>
        <taxon>Harpacticidae</taxon>
        <taxon>Tigriopus</taxon>
    </lineage>
</organism>
<dbReference type="AlphaFoldDB" id="A0A553NC15"/>
<dbReference type="GO" id="GO:0005737">
    <property type="term" value="C:cytoplasm"/>
    <property type="evidence" value="ECO:0007669"/>
    <property type="project" value="TreeGrafter"/>
</dbReference>
<feature type="compositionally biased region" description="Acidic residues" evidence="3">
    <location>
        <begin position="684"/>
        <end position="693"/>
    </location>
</feature>
<evidence type="ECO:0000256" key="1">
    <source>
        <dbReference type="ARBA" id="ARBA00022737"/>
    </source>
</evidence>
<dbReference type="PANTHER" id="PTHR46231">
    <property type="entry name" value="ANKYRIN REPEAT AND BTB/POZ DOMAIN-CONTAINING PROTEIN 1"/>
    <property type="match status" value="1"/>
</dbReference>
<dbReference type="Gene3D" id="3.30.710.10">
    <property type="entry name" value="Potassium Channel Kv1.1, Chain A"/>
    <property type="match status" value="1"/>
</dbReference>
<feature type="compositionally biased region" description="Low complexity" evidence="3">
    <location>
        <begin position="783"/>
        <end position="822"/>
    </location>
</feature>
<dbReference type="GO" id="GO:0000151">
    <property type="term" value="C:ubiquitin ligase complex"/>
    <property type="evidence" value="ECO:0007669"/>
    <property type="project" value="TreeGrafter"/>
</dbReference>
<dbReference type="Pfam" id="PF00651">
    <property type="entry name" value="BTB"/>
    <property type="match status" value="1"/>
</dbReference>
<dbReference type="SMART" id="SM00225">
    <property type="entry name" value="BTB"/>
    <property type="match status" value="1"/>
</dbReference>